<evidence type="ECO:0000313" key="7">
    <source>
        <dbReference type="Proteomes" id="UP001207742"/>
    </source>
</evidence>
<dbReference type="PANTHER" id="PTHR47506:SF10">
    <property type="entry name" value="TRANSCRIPTIONAL REGULATORY PROTEIN"/>
    <property type="match status" value="1"/>
</dbReference>
<evidence type="ECO:0000256" key="3">
    <source>
        <dbReference type="ARBA" id="ARBA00023163"/>
    </source>
</evidence>
<dbReference type="Pfam" id="PF16925">
    <property type="entry name" value="TetR_C_13"/>
    <property type="match status" value="1"/>
</dbReference>
<keyword evidence="2 4" id="KW-0238">DNA-binding</keyword>
<feature type="domain" description="HTH tetR-type" evidence="5">
    <location>
        <begin position="6"/>
        <end position="66"/>
    </location>
</feature>
<keyword evidence="7" id="KW-1185">Reference proteome</keyword>
<dbReference type="EMBL" id="JAPDNS010000001">
    <property type="protein sequence ID" value="MCW3484277.1"/>
    <property type="molecule type" value="Genomic_DNA"/>
</dbReference>
<dbReference type="InterPro" id="IPR036271">
    <property type="entry name" value="Tet_transcr_reg_TetR-rel_C_sf"/>
</dbReference>
<dbReference type="Gene3D" id="1.10.357.10">
    <property type="entry name" value="Tetracycline Repressor, domain 2"/>
    <property type="match status" value="1"/>
</dbReference>
<dbReference type="PROSITE" id="PS50977">
    <property type="entry name" value="HTH_TETR_2"/>
    <property type="match status" value="1"/>
</dbReference>
<sequence>MARLKEFNPEERLEKAKQLFWAKGYNATSMKDIVTATKLNPGSIYGTFGGKQALFLECLKSYATEKLAAFQQGAHMPGSPLAILENMLRKGADELLKEGKGCMVLKTTLELGRKNKKAYAIASGQARDIVGIFESLLQRAQEAGEIAPEKDTRQLALHVYAGYNGLWQMDLLLNERLLIHTLLDQLIGSLKN</sequence>
<dbReference type="PANTHER" id="PTHR47506">
    <property type="entry name" value="TRANSCRIPTIONAL REGULATORY PROTEIN"/>
    <property type="match status" value="1"/>
</dbReference>
<keyword evidence="1" id="KW-0805">Transcription regulation</keyword>
<dbReference type="Pfam" id="PF00440">
    <property type="entry name" value="TetR_N"/>
    <property type="match status" value="1"/>
</dbReference>
<proteinExistence type="predicted"/>
<evidence type="ECO:0000256" key="1">
    <source>
        <dbReference type="ARBA" id="ARBA00023015"/>
    </source>
</evidence>
<dbReference type="InterPro" id="IPR001647">
    <property type="entry name" value="HTH_TetR"/>
</dbReference>
<dbReference type="InterPro" id="IPR011075">
    <property type="entry name" value="TetR_C"/>
</dbReference>
<comment type="caution">
    <text evidence="6">The sequence shown here is derived from an EMBL/GenBank/DDBJ whole genome shotgun (WGS) entry which is preliminary data.</text>
</comment>
<dbReference type="Gene3D" id="1.10.10.60">
    <property type="entry name" value="Homeodomain-like"/>
    <property type="match status" value="1"/>
</dbReference>
<accession>A0ABT3IJY2</accession>
<dbReference type="Proteomes" id="UP001207742">
    <property type="component" value="Unassembled WGS sequence"/>
</dbReference>
<keyword evidence="3" id="KW-0804">Transcription</keyword>
<feature type="DNA-binding region" description="H-T-H motif" evidence="4">
    <location>
        <begin position="29"/>
        <end position="48"/>
    </location>
</feature>
<dbReference type="SUPFAM" id="SSF48498">
    <property type="entry name" value="Tetracyclin repressor-like, C-terminal domain"/>
    <property type="match status" value="1"/>
</dbReference>
<evidence type="ECO:0000256" key="2">
    <source>
        <dbReference type="ARBA" id="ARBA00023125"/>
    </source>
</evidence>
<protein>
    <submittedName>
        <fullName evidence="6">TetR/AcrR family transcriptional regulator</fullName>
    </submittedName>
</protein>
<gene>
    <name evidence="6" type="ORF">OL497_10255</name>
</gene>
<organism evidence="6 7">
    <name type="scientific">Chitinophaga nivalis</name>
    <dbReference type="NCBI Taxonomy" id="2991709"/>
    <lineage>
        <taxon>Bacteria</taxon>
        <taxon>Pseudomonadati</taxon>
        <taxon>Bacteroidota</taxon>
        <taxon>Chitinophagia</taxon>
        <taxon>Chitinophagales</taxon>
        <taxon>Chitinophagaceae</taxon>
        <taxon>Chitinophaga</taxon>
    </lineage>
</organism>
<evidence type="ECO:0000256" key="4">
    <source>
        <dbReference type="PROSITE-ProRule" id="PRU00335"/>
    </source>
</evidence>
<evidence type="ECO:0000259" key="5">
    <source>
        <dbReference type="PROSITE" id="PS50977"/>
    </source>
</evidence>
<dbReference type="SUPFAM" id="SSF46689">
    <property type="entry name" value="Homeodomain-like"/>
    <property type="match status" value="1"/>
</dbReference>
<name>A0ABT3IJY2_9BACT</name>
<dbReference type="InterPro" id="IPR009057">
    <property type="entry name" value="Homeodomain-like_sf"/>
</dbReference>
<evidence type="ECO:0000313" key="6">
    <source>
        <dbReference type="EMBL" id="MCW3484277.1"/>
    </source>
</evidence>
<dbReference type="RefSeq" id="WP_264729796.1">
    <property type="nucleotide sequence ID" value="NZ_JAPDNR010000001.1"/>
</dbReference>
<reference evidence="6 7" key="1">
    <citation type="submission" date="2022-10" db="EMBL/GenBank/DDBJ databases">
        <title>Chitinophaga nivalis PC15 sp. nov., isolated from Pyeongchang county, South Korea.</title>
        <authorList>
            <person name="Trinh H.N."/>
        </authorList>
    </citation>
    <scope>NUCLEOTIDE SEQUENCE [LARGE SCALE GENOMIC DNA]</scope>
    <source>
        <strain evidence="6 7">PC14</strain>
    </source>
</reference>